<feature type="region of interest" description="Disordered" evidence="9">
    <location>
        <begin position="146"/>
        <end position="219"/>
    </location>
</feature>
<evidence type="ECO:0000259" key="10">
    <source>
        <dbReference type="PROSITE" id="PS50135"/>
    </source>
</evidence>
<dbReference type="GO" id="GO:0044753">
    <property type="term" value="C:amphisome"/>
    <property type="evidence" value="ECO:0007669"/>
    <property type="project" value="TreeGrafter"/>
</dbReference>
<dbReference type="GO" id="GO:0005080">
    <property type="term" value="F:protein kinase C binding"/>
    <property type="evidence" value="ECO:0007669"/>
    <property type="project" value="TreeGrafter"/>
</dbReference>
<evidence type="ECO:0000256" key="2">
    <source>
        <dbReference type="ARBA" id="ARBA00004496"/>
    </source>
</evidence>
<feature type="compositionally biased region" description="Basic and acidic residues" evidence="9">
    <location>
        <begin position="170"/>
        <end position="180"/>
    </location>
</feature>
<dbReference type="GO" id="GO:0016235">
    <property type="term" value="C:aggresome"/>
    <property type="evidence" value="ECO:0007669"/>
    <property type="project" value="TreeGrafter"/>
</dbReference>
<comment type="subcellular location">
    <subcellularLocation>
        <location evidence="2">Cytoplasm</location>
    </subcellularLocation>
    <subcellularLocation>
        <location evidence="1">Nucleus</location>
    </subcellularLocation>
</comment>
<feature type="compositionally biased region" description="Acidic residues" evidence="9">
    <location>
        <begin position="159"/>
        <end position="169"/>
    </location>
</feature>
<keyword evidence="4" id="KW-0479">Metal-binding</keyword>
<protein>
    <submittedName>
        <fullName evidence="11">Sequestosome 1</fullName>
    </submittedName>
</protein>
<evidence type="ECO:0000256" key="4">
    <source>
        <dbReference type="ARBA" id="ARBA00022723"/>
    </source>
</evidence>
<evidence type="ECO:0000313" key="11">
    <source>
        <dbReference type="Ensembl" id="ENSGWIP00000056299.1"/>
    </source>
</evidence>
<dbReference type="Proteomes" id="UP000694680">
    <property type="component" value="Chromosome 17"/>
</dbReference>
<dbReference type="PROSITE" id="PS50135">
    <property type="entry name" value="ZF_ZZ_2"/>
    <property type="match status" value="1"/>
</dbReference>
<dbReference type="Pfam" id="PF00569">
    <property type="entry name" value="ZZ"/>
    <property type="match status" value="1"/>
</dbReference>
<dbReference type="FunFam" id="1.10.8.10:FF:000034">
    <property type="entry name" value="Sequestosome 1"/>
    <property type="match status" value="1"/>
</dbReference>
<keyword evidence="3" id="KW-0963">Cytoplasm</keyword>
<dbReference type="InterPro" id="IPR009060">
    <property type="entry name" value="UBA-like_sf"/>
</dbReference>
<keyword evidence="12" id="KW-1185">Reference proteome</keyword>
<dbReference type="PANTHER" id="PTHR15090:SF0">
    <property type="entry name" value="SEQUESTOSOME-1"/>
    <property type="match status" value="1"/>
</dbReference>
<dbReference type="GO" id="GO:0005634">
    <property type="term" value="C:nucleus"/>
    <property type="evidence" value="ECO:0007669"/>
    <property type="project" value="UniProtKB-SubCell"/>
</dbReference>
<evidence type="ECO:0000256" key="1">
    <source>
        <dbReference type="ARBA" id="ARBA00004123"/>
    </source>
</evidence>
<dbReference type="InterPro" id="IPR000433">
    <property type="entry name" value="Znf_ZZ"/>
</dbReference>
<accession>A0A8C5IA26</accession>
<dbReference type="SUPFAM" id="SSF57850">
    <property type="entry name" value="RING/U-box"/>
    <property type="match status" value="1"/>
</dbReference>
<dbReference type="GO" id="GO:0000423">
    <property type="term" value="P:mitophagy"/>
    <property type="evidence" value="ECO:0007669"/>
    <property type="project" value="TreeGrafter"/>
</dbReference>
<dbReference type="GO" id="GO:0007032">
    <property type="term" value="P:endosome organization"/>
    <property type="evidence" value="ECO:0007669"/>
    <property type="project" value="TreeGrafter"/>
</dbReference>
<dbReference type="PROSITE" id="PS01357">
    <property type="entry name" value="ZF_ZZ_1"/>
    <property type="match status" value="1"/>
</dbReference>
<dbReference type="AlphaFoldDB" id="A0A8C5IA26"/>
<dbReference type="InterPro" id="IPR043145">
    <property type="entry name" value="Znf_ZZ_sf"/>
</dbReference>
<dbReference type="Gene3D" id="3.30.60.90">
    <property type="match status" value="1"/>
</dbReference>
<dbReference type="Gene3D" id="1.10.8.10">
    <property type="entry name" value="DNA helicase RuvA subunit, C-terminal domain"/>
    <property type="match status" value="1"/>
</dbReference>
<evidence type="ECO:0000256" key="3">
    <source>
        <dbReference type="ARBA" id="ARBA00022490"/>
    </source>
</evidence>
<dbReference type="Pfam" id="PF16577">
    <property type="entry name" value="UBA_5"/>
    <property type="match status" value="1"/>
</dbReference>
<evidence type="ECO:0000256" key="9">
    <source>
        <dbReference type="SAM" id="MobiDB-lite"/>
    </source>
</evidence>
<dbReference type="SMART" id="SM00291">
    <property type="entry name" value="ZnF_ZZ"/>
    <property type="match status" value="1"/>
</dbReference>
<dbReference type="CDD" id="cd14320">
    <property type="entry name" value="UBA_SQSTM"/>
    <property type="match status" value="1"/>
</dbReference>
<organism evidence="11 12">
    <name type="scientific">Gouania willdenowi</name>
    <name type="common">Blunt-snouted clingfish</name>
    <name type="synonym">Lepadogaster willdenowi</name>
    <dbReference type="NCBI Taxonomy" id="441366"/>
    <lineage>
        <taxon>Eukaryota</taxon>
        <taxon>Metazoa</taxon>
        <taxon>Chordata</taxon>
        <taxon>Craniata</taxon>
        <taxon>Vertebrata</taxon>
        <taxon>Euteleostomi</taxon>
        <taxon>Actinopterygii</taxon>
        <taxon>Neopterygii</taxon>
        <taxon>Teleostei</taxon>
        <taxon>Neoteleostei</taxon>
        <taxon>Acanthomorphata</taxon>
        <taxon>Ovalentaria</taxon>
        <taxon>Blenniimorphae</taxon>
        <taxon>Blenniiformes</taxon>
        <taxon>Gobiesocoidei</taxon>
        <taxon>Gobiesocidae</taxon>
        <taxon>Gobiesocinae</taxon>
        <taxon>Gouania</taxon>
    </lineage>
</organism>
<keyword evidence="6" id="KW-0862">Zinc</keyword>
<dbReference type="GO" id="GO:0008270">
    <property type="term" value="F:zinc ion binding"/>
    <property type="evidence" value="ECO:0007669"/>
    <property type="project" value="UniProtKB-KW"/>
</dbReference>
<feature type="domain" description="ZZ-type" evidence="10">
    <location>
        <begin position="19"/>
        <end position="77"/>
    </location>
</feature>
<dbReference type="InterPro" id="IPR033741">
    <property type="entry name" value="SQSTM_UBA"/>
</dbReference>
<dbReference type="GO" id="GO:0070530">
    <property type="term" value="F:K63-linked polyubiquitin modification-dependent protein binding"/>
    <property type="evidence" value="ECO:0007669"/>
    <property type="project" value="TreeGrafter"/>
</dbReference>
<dbReference type="InterPro" id="IPR052260">
    <property type="entry name" value="Autophagy_Rcpt_SigReg"/>
</dbReference>
<evidence type="ECO:0000256" key="8">
    <source>
        <dbReference type="PROSITE-ProRule" id="PRU00228"/>
    </source>
</evidence>
<keyword evidence="5 8" id="KW-0863">Zinc-finger</keyword>
<dbReference type="Ensembl" id="ENSGWIT00000060581.1">
    <property type="protein sequence ID" value="ENSGWIP00000056299.1"/>
    <property type="gene ID" value="ENSGWIG00000026695.1"/>
</dbReference>
<reference evidence="11" key="1">
    <citation type="submission" date="2020-06" db="EMBL/GenBank/DDBJ databases">
        <authorList>
            <consortium name="Wellcome Sanger Institute Data Sharing"/>
        </authorList>
    </citation>
    <scope>NUCLEOTIDE SEQUENCE [LARGE SCALE GENOMIC DNA]</scope>
</reference>
<dbReference type="CDD" id="cd02340">
    <property type="entry name" value="ZZ_NBR1_like"/>
    <property type="match status" value="1"/>
</dbReference>
<evidence type="ECO:0000256" key="5">
    <source>
        <dbReference type="ARBA" id="ARBA00022771"/>
    </source>
</evidence>
<dbReference type="PANTHER" id="PTHR15090">
    <property type="entry name" value="SEQUESTOSOME 1-RELATED"/>
    <property type="match status" value="1"/>
</dbReference>
<name>A0A8C5IA26_GOUWI</name>
<reference evidence="11" key="3">
    <citation type="submission" date="2025-09" db="UniProtKB">
        <authorList>
            <consortium name="Ensembl"/>
        </authorList>
    </citation>
    <scope>IDENTIFICATION</scope>
</reference>
<keyword evidence="7" id="KW-0539">Nucleus</keyword>
<feature type="compositionally biased region" description="Basic and acidic residues" evidence="9">
    <location>
        <begin position="188"/>
        <end position="197"/>
    </location>
</feature>
<evidence type="ECO:0000256" key="6">
    <source>
        <dbReference type="ARBA" id="ARBA00022833"/>
    </source>
</evidence>
<dbReference type="SUPFAM" id="SSF46934">
    <property type="entry name" value="UBA-like"/>
    <property type="match status" value="1"/>
</dbReference>
<dbReference type="GO" id="GO:0035973">
    <property type="term" value="P:aggrephagy"/>
    <property type="evidence" value="ECO:0007669"/>
    <property type="project" value="TreeGrafter"/>
</dbReference>
<proteinExistence type="predicted"/>
<evidence type="ECO:0000256" key="7">
    <source>
        <dbReference type="ARBA" id="ARBA00023242"/>
    </source>
</evidence>
<evidence type="ECO:0000313" key="12">
    <source>
        <dbReference type="Proteomes" id="UP000694680"/>
    </source>
</evidence>
<sequence>FRLIFRSCTSRKNSAFVLHTMDWLWVCQTCPVVGTRFKCSVCPDYDLCSDCQAQGKHTEHALLPIWHPLNLSTPQWGPRGKWVKMMRHFMCTQGRGGQCRPPAASSSPILCAGNQSHLNYLKNIGEGVAAMLSPLGIDVDIDVEHGGEKTKVTPQTEGDKEEESSESEEEWTHLSSKEVDPSTGELQPEDKEEKPDPGLEEMQAGPSGATGLKEAGLYPHLPKEADPRLVESLSFMLSMGFSDEDGWLTRLLQEKEFDVSAALDAIKQRRSQP</sequence>
<reference evidence="11" key="2">
    <citation type="submission" date="2025-08" db="UniProtKB">
        <authorList>
            <consortium name="Ensembl"/>
        </authorList>
    </citation>
    <scope>IDENTIFICATION</scope>
</reference>